<evidence type="ECO:0000256" key="1">
    <source>
        <dbReference type="ARBA" id="ARBA00006987"/>
    </source>
</evidence>
<evidence type="ECO:0008006" key="4">
    <source>
        <dbReference type="Google" id="ProtNLM"/>
    </source>
</evidence>
<evidence type="ECO:0000313" key="3">
    <source>
        <dbReference type="Proteomes" id="UP000216752"/>
    </source>
</evidence>
<dbReference type="PANTHER" id="PTHR42928">
    <property type="entry name" value="TRICARBOXYLATE-BINDING PROTEIN"/>
    <property type="match status" value="1"/>
</dbReference>
<reference evidence="2" key="1">
    <citation type="submission" date="2024-05" db="EMBL/GenBank/DDBJ databases">
        <title>Isolation and characterization of Sporomusa carbonis sp. nov., a carboxydotrophic hydrogenogen in the genus of Sporomusa isolated from a charcoal burning pile.</title>
        <authorList>
            <person name="Boeer T."/>
            <person name="Rosenbaum F."/>
            <person name="Eysell L."/>
            <person name="Mueller V."/>
            <person name="Daniel R."/>
            <person name="Poehlein A."/>
        </authorList>
    </citation>
    <scope>NUCLEOTIDE SEQUENCE [LARGE SCALE GENOMIC DNA]</scope>
    <source>
        <strain evidence="2">DSM 10669</strain>
    </source>
</reference>
<dbReference type="InterPro" id="IPR005064">
    <property type="entry name" value="BUG"/>
</dbReference>
<dbReference type="PANTHER" id="PTHR42928:SF5">
    <property type="entry name" value="BLR1237 PROTEIN"/>
    <property type="match status" value="1"/>
</dbReference>
<gene>
    <name evidence="2" type="ORF">SPSIL_010060</name>
</gene>
<dbReference type="RefSeq" id="WP_094603553.1">
    <property type="nucleotide sequence ID" value="NZ_CP155573.1"/>
</dbReference>
<proteinExistence type="inferred from homology"/>
<dbReference type="Proteomes" id="UP000216752">
    <property type="component" value="Chromosome"/>
</dbReference>
<name>A0ABZ3IGU3_9FIRM</name>
<accession>A0ABZ3IGU3</accession>
<sequence>MPTLKEQGINVALSFWNGIAAPKGLPLPEKARLTAALKQMINDPTFKNDMEGVGMPVEYLGPDEFGDEWILDDAKLRKIVKETGIADLITNQKK</sequence>
<keyword evidence="3" id="KW-1185">Reference proteome</keyword>
<organism evidence="2 3">
    <name type="scientific">Sporomusa silvacetica DSM 10669</name>
    <dbReference type="NCBI Taxonomy" id="1123289"/>
    <lineage>
        <taxon>Bacteria</taxon>
        <taxon>Bacillati</taxon>
        <taxon>Bacillota</taxon>
        <taxon>Negativicutes</taxon>
        <taxon>Selenomonadales</taxon>
        <taxon>Sporomusaceae</taxon>
        <taxon>Sporomusa</taxon>
    </lineage>
</organism>
<evidence type="ECO:0000313" key="2">
    <source>
        <dbReference type="EMBL" id="XFO64897.1"/>
    </source>
</evidence>
<dbReference type="EMBL" id="CP155573">
    <property type="protein sequence ID" value="XFO64897.1"/>
    <property type="molecule type" value="Genomic_DNA"/>
</dbReference>
<dbReference type="InterPro" id="IPR042100">
    <property type="entry name" value="Bug_dom1"/>
</dbReference>
<protein>
    <recommendedName>
        <fullName evidence="4">Tripartite tricarboxylate transporter family receptor</fullName>
    </recommendedName>
</protein>
<comment type="similarity">
    <text evidence="1">Belongs to the UPF0065 (bug) family.</text>
</comment>
<dbReference type="Gene3D" id="3.40.190.150">
    <property type="entry name" value="Bordetella uptake gene, domain 1"/>
    <property type="match status" value="1"/>
</dbReference>